<feature type="compositionally biased region" description="Basic and acidic residues" evidence="6">
    <location>
        <begin position="1205"/>
        <end position="1218"/>
    </location>
</feature>
<dbReference type="Gene3D" id="3.20.20.300">
    <property type="entry name" value="Glycoside hydrolase, family 3, N-terminal domain"/>
    <property type="match status" value="1"/>
</dbReference>
<dbReference type="InterPro" id="IPR017853">
    <property type="entry name" value="GH"/>
</dbReference>
<feature type="domain" description="Glycoside hydrolase family 3 N-terminal" evidence="8">
    <location>
        <begin position="1602"/>
        <end position="1930"/>
    </location>
</feature>
<feature type="region of interest" description="Disordered" evidence="6">
    <location>
        <begin position="595"/>
        <end position="620"/>
    </location>
</feature>
<feature type="region of interest" description="Disordered" evidence="6">
    <location>
        <begin position="1122"/>
        <end position="1143"/>
    </location>
</feature>
<evidence type="ECO:0000256" key="2">
    <source>
        <dbReference type="ARBA" id="ARBA00022801"/>
    </source>
</evidence>
<accession>A0A498IN04</accession>
<dbReference type="InterPro" id="IPR019800">
    <property type="entry name" value="Glyco_hydro_3_AS"/>
</dbReference>
<feature type="compositionally biased region" description="Basic and acidic residues" evidence="6">
    <location>
        <begin position="611"/>
        <end position="620"/>
    </location>
</feature>
<feature type="compositionally biased region" description="Polar residues" evidence="6">
    <location>
        <begin position="935"/>
        <end position="953"/>
    </location>
</feature>
<feature type="transmembrane region" description="Helical" evidence="7">
    <location>
        <begin position="38"/>
        <end position="68"/>
    </location>
</feature>
<keyword evidence="3 4" id="KW-0326">Glycosidase</keyword>
<keyword evidence="7" id="KW-1133">Transmembrane helix</keyword>
<comment type="similarity">
    <text evidence="1 4">Belongs to the glycosyl hydrolase 3 family.</text>
</comment>
<name>A0A498IN04_MALDO</name>
<dbReference type="InterPro" id="IPR036962">
    <property type="entry name" value="Glyco_hydro_3_N_sf"/>
</dbReference>
<evidence type="ECO:0000256" key="7">
    <source>
        <dbReference type="SAM" id="Phobius"/>
    </source>
</evidence>
<keyword evidence="7" id="KW-0812">Transmembrane</keyword>
<keyword evidence="11" id="KW-1185">Reference proteome</keyword>
<organism evidence="10 11">
    <name type="scientific">Malus domestica</name>
    <name type="common">Apple</name>
    <name type="synonym">Pyrus malus</name>
    <dbReference type="NCBI Taxonomy" id="3750"/>
    <lineage>
        <taxon>Eukaryota</taxon>
        <taxon>Viridiplantae</taxon>
        <taxon>Streptophyta</taxon>
        <taxon>Embryophyta</taxon>
        <taxon>Tracheophyta</taxon>
        <taxon>Spermatophyta</taxon>
        <taxon>Magnoliopsida</taxon>
        <taxon>eudicotyledons</taxon>
        <taxon>Gunneridae</taxon>
        <taxon>Pentapetalae</taxon>
        <taxon>rosids</taxon>
        <taxon>fabids</taxon>
        <taxon>Rosales</taxon>
        <taxon>Rosaceae</taxon>
        <taxon>Amygdaloideae</taxon>
        <taxon>Maleae</taxon>
        <taxon>Malus</taxon>
    </lineage>
</organism>
<feature type="region of interest" description="Disordered" evidence="6">
    <location>
        <begin position="1315"/>
        <end position="1357"/>
    </location>
</feature>
<dbReference type="STRING" id="3750.A0A498IN04"/>
<feature type="region of interest" description="Disordered" evidence="6">
    <location>
        <begin position="437"/>
        <end position="543"/>
    </location>
</feature>
<feature type="compositionally biased region" description="Polar residues" evidence="6">
    <location>
        <begin position="598"/>
        <end position="610"/>
    </location>
</feature>
<evidence type="ECO:0000313" key="10">
    <source>
        <dbReference type="EMBL" id="RXH84746.1"/>
    </source>
</evidence>
<dbReference type="PANTHER" id="PTHR30620:SF33">
    <property type="entry name" value="BETA-D-GLUCAN EXOHYDROLASE-LIKE PROTEIN-RELATED"/>
    <property type="match status" value="1"/>
</dbReference>
<dbReference type="Proteomes" id="UP000290289">
    <property type="component" value="Chromosome 11"/>
</dbReference>
<protein>
    <submittedName>
        <fullName evidence="10">Uncharacterized protein</fullName>
    </submittedName>
</protein>
<feature type="compositionally biased region" description="Basic and acidic residues" evidence="6">
    <location>
        <begin position="836"/>
        <end position="845"/>
    </location>
</feature>
<feature type="compositionally biased region" description="Polar residues" evidence="6">
    <location>
        <begin position="1128"/>
        <end position="1138"/>
    </location>
</feature>
<dbReference type="GO" id="GO:0009251">
    <property type="term" value="P:glucan catabolic process"/>
    <property type="evidence" value="ECO:0007669"/>
    <property type="project" value="TreeGrafter"/>
</dbReference>
<feature type="compositionally biased region" description="Basic and acidic residues" evidence="6">
    <location>
        <begin position="1485"/>
        <end position="1503"/>
    </location>
</feature>
<dbReference type="SUPFAM" id="SSF51445">
    <property type="entry name" value="(Trans)glycosidases"/>
    <property type="match status" value="1"/>
</dbReference>
<keyword evidence="5" id="KW-0175">Coiled coil</keyword>
<feature type="compositionally biased region" description="Basic and acidic residues" evidence="6">
    <location>
        <begin position="464"/>
        <end position="498"/>
    </location>
</feature>
<dbReference type="Gene3D" id="3.40.50.1700">
    <property type="entry name" value="Glycoside hydrolase family 3 C-terminal domain"/>
    <property type="match status" value="1"/>
</dbReference>
<feature type="region of interest" description="Disordered" evidence="6">
    <location>
        <begin position="934"/>
        <end position="1009"/>
    </location>
</feature>
<feature type="domain" description="Glycoside hydrolase family 3 C-terminal" evidence="9">
    <location>
        <begin position="1967"/>
        <end position="2177"/>
    </location>
</feature>
<dbReference type="Pfam" id="PF00933">
    <property type="entry name" value="Glyco_hydro_3"/>
    <property type="match status" value="1"/>
</dbReference>
<feature type="compositionally biased region" description="Polar residues" evidence="6">
    <location>
        <begin position="846"/>
        <end position="857"/>
    </location>
</feature>
<keyword evidence="2 4" id="KW-0378">Hydrolase</keyword>
<dbReference type="SUPFAM" id="SSF52279">
    <property type="entry name" value="Beta-D-glucan exohydrolase, C-terminal domain"/>
    <property type="match status" value="1"/>
</dbReference>
<dbReference type="GO" id="GO:0008422">
    <property type="term" value="F:beta-glucosidase activity"/>
    <property type="evidence" value="ECO:0007669"/>
    <property type="project" value="TreeGrafter"/>
</dbReference>
<feature type="compositionally biased region" description="Basic and acidic residues" evidence="6">
    <location>
        <begin position="1348"/>
        <end position="1357"/>
    </location>
</feature>
<feature type="compositionally biased region" description="Polar residues" evidence="6">
    <location>
        <begin position="1188"/>
        <end position="1197"/>
    </location>
</feature>
<gene>
    <name evidence="10" type="ORF">DVH24_033030</name>
</gene>
<feature type="compositionally biased region" description="Basic and acidic residues" evidence="6">
    <location>
        <begin position="997"/>
        <end position="1009"/>
    </location>
</feature>
<feature type="region of interest" description="Disordered" evidence="6">
    <location>
        <begin position="1188"/>
        <end position="1218"/>
    </location>
</feature>
<feature type="compositionally biased region" description="Basic and acidic residues" evidence="6">
    <location>
        <begin position="1422"/>
        <end position="1435"/>
    </location>
</feature>
<dbReference type="InterPro" id="IPR001764">
    <property type="entry name" value="Glyco_hydro_3_N"/>
</dbReference>
<evidence type="ECO:0000256" key="4">
    <source>
        <dbReference type="RuleBase" id="RU361161"/>
    </source>
</evidence>
<feature type="compositionally biased region" description="Basic and acidic residues" evidence="6">
    <location>
        <begin position="1522"/>
        <end position="1544"/>
    </location>
</feature>
<evidence type="ECO:0000256" key="5">
    <source>
        <dbReference type="SAM" id="Coils"/>
    </source>
</evidence>
<sequence>MSVGAETLLVCVWRFLKLSMKTSSLCVRRHPFISATLLFFYLFYVFFNLFVFWFPFLVCIVVLVRLFYTSGGLAILEEAKRDEKRSTDDRLSCKKPDHPVGGDGVVNRDGCSLMKQKSRRTNVSRRCIEASGQDYYNVGKGISISKTPKDSLIGGTALIDRSRKAIMEEKRKCGFDKEESSTAKASAEENIQALVEQHHSVLDSDIADSQLLSSDDSDEQPDKSKGGGTNGEEMQEDGNKAVQWTDDDQRNLMDLGLSEIERNKRLESLIARRRARKLFKMQVEKSLIDLDTIIPGQIAPIFVAKNTPFDYAKLFSSNLDTPGSAPPILLPVQNPFDLPYDPQEEKPNLMADSFQQEFTTVHQKEMLFCRHESFSSGAASYPLEPKRKSLDGLGFSGFKKLSETGAHDKHIERMLSGKHDEVIEALLSMARNNMSDIGSNADTAESRTESSLIESPIPAISSVKLKDEGNSETQRLTDTKATNKMESKSVEMESHVTDDSNDESSSTSYSEDDEQSFRSTRPGPSQNAGSKVRHFPPKPLNCSIPMSKSVKELLYDSSPSANKMSRLEERLFYSERGTCHTPTYSIASDLQVEVSEAGSPSLTDNAANSPSDKESETLDGNFEKEYMWTASSQSSRTEENESKLRDACGHSEKDLASIRFSGNNKNIKDSSESSMHMQHLDELDDMCSLSSSITDLYGDIQTHSMGYNGKSYDDVRQAVEKVGKLRTSSSCTVLLLENQDETTKSNENLVTRSSAKLEESLNPLDETTKKVNTPAINAANLKDEMTNADRDGGDQILIKQETGGESSKSKEVTILVSSRHSEEILANSDKRNVSLDTKQLIKDNKNSNYTKGDLQQETENEDKKELDAKKNSNPIQGRKDDQRTAESRVCSDRIPTVVQKDLVNEDVVVASNYLSSSSSSSSLTSVLLEDIPRDQASSSNYNPERNIGVSESNAGGKAKSDSSAMKPHDSTFLTPQTAVQPVEESTSDRSNTSYSKKSQEQCKPTEKSEEANIILTEQAEEIGDLSQKTGEAASELKKQAAEIEKISGKAKEAAAKLKKPAEETGNLSQKATETILELKKSAEEIESMSQKAREVAAEMKIPAEEIVNVSKKAAETVELKKPAEEIESVSQKATQPTVESKKPIEAIESATQKATVAPTKLIKPGEAIKEAPEKTTKVDAELKQSVKAASNVSQKATETAARSKIPIEKIEDASAKTTKVEAEITKSAEQTGNISQKTIEAASELKKQGDEIGSVSTKEVEATAKVKKPAEEVGSVLCKATEAPVVLKIPSEEVGIISQKASKAPAILKHPSEEIANVSQKASETPAELKKPAEEIESVSQKASKAATESRDLTEKVENVPRKKIEVVAELKNPAEENGNVSTGVTVEVEKPVKVPSESQRATEATVELKKSAEEVGSAPQKETEARVALKKSSEEIESGSQKMIEAPEKIKHPVEELETEASARMKETDEKTGSVPTKAIEAATEMKKFAEETESVSTKEAEVPTNLKVQTEKIAGASQKSSRDSKRTEKSTTELKKPAKESKIASQKTVEIPRELKRSAKEKGIGSEKLIMDKVNDLNCIYRNPNEPIEARVKDLLSRMTLREKAGQMTQIERQVSTPEAIRDFSIGSILSAGGSVPFENALSKDWADMVDGFQRSALENRLGIPMIYGIDAVHGNNSVYGATIFPHNVGLGASRDADLAERIGAATALEVRASGIHYTFAPCVAVCKDPRWGRCYESFSEDTEIVRKMTTVVTGLQGQPPEGHPKGYPFVMGRNKTIACAKHFVGDGGTHKGLNEGNTISSYEDLERIHVAPYLDCISQGVSTVMASYSSWNGSKLHADRFLLTEVLKDKLGFKGFVISDWEALDRLCEPQGSDYRFCISSSVNAGVDMVMVPFRYEQFVEDLVYLVEHGEIPMSRIDDAVERILRVKFVAGIFEHPFSDRSLLDIVGCKLHRDLAREAVRKSLVMLKNGKDPRKPFLPLDRKVKRILVTGTHADDLGYQCGGWTATWDGRSGRITIGTTVLEAIEKAVGDDTEIIYELCPSTETLARQDISFAVVAVGEGPYAEFRGDNLTLVIPFNGADVISSVADRFPTLVILISGRPLTLEPQLLEKMDALVAAWLPGSEGEGITDVIFGDYDFEGRLPVSWFKSVEQLPMNARDNSYDPLYPLGFGLTYNKGRSLH</sequence>
<dbReference type="InterPro" id="IPR036881">
    <property type="entry name" value="Glyco_hydro_3_C_sf"/>
</dbReference>
<evidence type="ECO:0000259" key="8">
    <source>
        <dbReference type="Pfam" id="PF00933"/>
    </source>
</evidence>
<feature type="compositionally biased region" description="Basic and acidic residues" evidence="6">
    <location>
        <begin position="1446"/>
        <end position="1473"/>
    </location>
</feature>
<dbReference type="PRINTS" id="PR00133">
    <property type="entry name" value="GLHYDRLASE3"/>
</dbReference>
<dbReference type="Gene3D" id="1.10.287.950">
    <property type="entry name" value="Methyl-accepting chemotaxis protein"/>
    <property type="match status" value="1"/>
</dbReference>
<feature type="coiled-coil region" evidence="5">
    <location>
        <begin position="1036"/>
        <end position="1098"/>
    </location>
</feature>
<dbReference type="Pfam" id="PF01915">
    <property type="entry name" value="Glyco_hydro_3_C"/>
    <property type="match status" value="1"/>
</dbReference>
<dbReference type="PROSITE" id="PS00775">
    <property type="entry name" value="GLYCOSYL_HYDROL_F3"/>
    <property type="match status" value="1"/>
</dbReference>
<evidence type="ECO:0000256" key="1">
    <source>
        <dbReference type="ARBA" id="ARBA00005336"/>
    </source>
</evidence>
<feature type="region of interest" description="Disordered" evidence="6">
    <location>
        <begin position="836"/>
        <end position="888"/>
    </location>
</feature>
<evidence type="ECO:0000259" key="9">
    <source>
        <dbReference type="Pfam" id="PF01915"/>
    </source>
</evidence>
<feature type="region of interest" description="Disordered" evidence="6">
    <location>
        <begin position="211"/>
        <end position="247"/>
    </location>
</feature>
<keyword evidence="7" id="KW-0472">Membrane</keyword>
<dbReference type="FunFam" id="3.20.20.300:FF:000003">
    <property type="entry name" value="Beta-D-glucan exohydrolase isoenzyme ExoI"/>
    <property type="match status" value="1"/>
</dbReference>
<feature type="region of interest" description="Disordered" evidence="6">
    <location>
        <begin position="1392"/>
        <end position="1555"/>
    </location>
</feature>
<dbReference type="EMBL" id="RDQH01000337">
    <property type="protein sequence ID" value="RXH84746.1"/>
    <property type="molecule type" value="Genomic_DNA"/>
</dbReference>
<dbReference type="InterPro" id="IPR051915">
    <property type="entry name" value="Cellulose_Degrad_GH3"/>
</dbReference>
<feature type="compositionally biased region" description="Basic and acidic residues" evidence="6">
    <location>
        <begin position="861"/>
        <end position="870"/>
    </location>
</feature>
<comment type="caution">
    <text evidence="10">The sequence shown here is derived from an EMBL/GenBank/DDBJ whole genome shotgun (WGS) entry which is preliminary data.</text>
</comment>
<evidence type="ECO:0000256" key="3">
    <source>
        <dbReference type="ARBA" id="ARBA00023295"/>
    </source>
</evidence>
<evidence type="ECO:0000256" key="6">
    <source>
        <dbReference type="SAM" id="MobiDB-lite"/>
    </source>
</evidence>
<feature type="compositionally biased region" description="Polar residues" evidence="6">
    <location>
        <begin position="517"/>
        <end position="529"/>
    </location>
</feature>
<feature type="compositionally biased region" description="Polar residues" evidence="6">
    <location>
        <begin position="437"/>
        <end position="453"/>
    </location>
</feature>
<dbReference type="InterPro" id="IPR002772">
    <property type="entry name" value="Glyco_hydro_3_C"/>
</dbReference>
<reference evidence="10 11" key="1">
    <citation type="submission" date="2018-10" db="EMBL/GenBank/DDBJ databases">
        <title>A high-quality apple genome assembly.</title>
        <authorList>
            <person name="Hu J."/>
        </authorList>
    </citation>
    <scope>NUCLEOTIDE SEQUENCE [LARGE SCALE GENOMIC DNA]</scope>
    <source>
        <strain evidence="11">cv. HFTH1</strain>
        <tissue evidence="10">Young leaf</tissue>
    </source>
</reference>
<proteinExistence type="inferred from homology"/>
<dbReference type="PANTHER" id="PTHR30620">
    <property type="entry name" value="PERIPLASMIC BETA-GLUCOSIDASE-RELATED"/>
    <property type="match status" value="1"/>
</dbReference>
<dbReference type="FunFam" id="3.40.50.1700:FF:000002">
    <property type="entry name" value="Glycosyl hydrolase family protein"/>
    <property type="match status" value="1"/>
</dbReference>
<evidence type="ECO:0000313" key="11">
    <source>
        <dbReference type="Proteomes" id="UP000290289"/>
    </source>
</evidence>
<feature type="compositionally biased region" description="Basic and acidic residues" evidence="6">
    <location>
        <begin position="877"/>
        <end position="888"/>
    </location>
</feature>